<proteinExistence type="predicted"/>
<sequence>MDETASLCSEINPIRSSYEIVQEHDSPAKRLVKLSLKNKRAKRDGIAVFTVSAILPLK</sequence>
<dbReference type="AlphaFoldDB" id="A0AAD5N8C4"/>
<organism evidence="1 2">
    <name type="scientific">Parelaphostrongylus tenuis</name>
    <name type="common">Meningeal worm</name>
    <dbReference type="NCBI Taxonomy" id="148309"/>
    <lineage>
        <taxon>Eukaryota</taxon>
        <taxon>Metazoa</taxon>
        <taxon>Ecdysozoa</taxon>
        <taxon>Nematoda</taxon>
        <taxon>Chromadorea</taxon>
        <taxon>Rhabditida</taxon>
        <taxon>Rhabditina</taxon>
        <taxon>Rhabditomorpha</taxon>
        <taxon>Strongyloidea</taxon>
        <taxon>Metastrongylidae</taxon>
        <taxon>Parelaphostrongylus</taxon>
    </lineage>
</organism>
<gene>
    <name evidence="1" type="ORF">KIN20_022781</name>
</gene>
<dbReference type="Proteomes" id="UP001196413">
    <property type="component" value="Unassembled WGS sequence"/>
</dbReference>
<evidence type="ECO:0000313" key="2">
    <source>
        <dbReference type="Proteomes" id="UP001196413"/>
    </source>
</evidence>
<protein>
    <submittedName>
        <fullName evidence="1">Uncharacterized protein</fullName>
    </submittedName>
</protein>
<comment type="caution">
    <text evidence="1">The sequence shown here is derived from an EMBL/GenBank/DDBJ whole genome shotgun (WGS) entry which is preliminary data.</text>
</comment>
<name>A0AAD5N8C4_PARTN</name>
<dbReference type="EMBL" id="JAHQIW010004590">
    <property type="protein sequence ID" value="KAJ1363031.1"/>
    <property type="molecule type" value="Genomic_DNA"/>
</dbReference>
<accession>A0AAD5N8C4</accession>
<evidence type="ECO:0000313" key="1">
    <source>
        <dbReference type="EMBL" id="KAJ1363031.1"/>
    </source>
</evidence>
<keyword evidence="2" id="KW-1185">Reference proteome</keyword>
<reference evidence="1" key="1">
    <citation type="submission" date="2021-06" db="EMBL/GenBank/DDBJ databases">
        <title>Parelaphostrongylus tenuis whole genome reference sequence.</title>
        <authorList>
            <person name="Garwood T.J."/>
            <person name="Larsen P.A."/>
            <person name="Fountain-Jones N.M."/>
            <person name="Garbe J.R."/>
            <person name="Macchietto M.G."/>
            <person name="Kania S.A."/>
            <person name="Gerhold R.W."/>
            <person name="Richards J.E."/>
            <person name="Wolf T.M."/>
        </authorList>
    </citation>
    <scope>NUCLEOTIDE SEQUENCE</scope>
    <source>
        <strain evidence="1">MNPRO001-30</strain>
        <tissue evidence="1">Meninges</tissue>
    </source>
</reference>